<keyword evidence="1" id="KW-0472">Membrane</keyword>
<dbReference type="GeneID" id="89510921"/>
<name>A0A1M5ZUC8_BUTFI</name>
<evidence type="ECO:0000256" key="1">
    <source>
        <dbReference type="SAM" id="Phobius"/>
    </source>
</evidence>
<keyword evidence="1" id="KW-1133">Transmembrane helix</keyword>
<dbReference type="Proteomes" id="UP000184278">
    <property type="component" value="Unassembled WGS sequence"/>
</dbReference>
<dbReference type="OrthoDB" id="2003506at2"/>
<proteinExistence type="predicted"/>
<feature type="transmembrane region" description="Helical" evidence="1">
    <location>
        <begin position="121"/>
        <end position="147"/>
    </location>
</feature>
<dbReference type="EMBL" id="FQXK01000023">
    <property type="protein sequence ID" value="SHI27871.1"/>
    <property type="molecule type" value="Genomic_DNA"/>
</dbReference>
<evidence type="ECO:0000313" key="3">
    <source>
        <dbReference type="Proteomes" id="UP000184278"/>
    </source>
</evidence>
<gene>
    <name evidence="2" type="ORF">SAMN02745229_02698</name>
</gene>
<feature type="transmembrane region" description="Helical" evidence="1">
    <location>
        <begin position="31"/>
        <end position="53"/>
    </location>
</feature>
<keyword evidence="1" id="KW-0812">Transmembrane</keyword>
<evidence type="ECO:0000313" key="2">
    <source>
        <dbReference type="EMBL" id="SHI27871.1"/>
    </source>
</evidence>
<protein>
    <submittedName>
        <fullName evidence="2">Uncharacterized protein</fullName>
    </submittedName>
</protein>
<dbReference type="AlphaFoldDB" id="A0A1M5ZUC8"/>
<feature type="transmembrane region" description="Helical" evidence="1">
    <location>
        <begin position="59"/>
        <end position="78"/>
    </location>
</feature>
<accession>A0A1M5ZUC8</accession>
<organism evidence="2 3">
    <name type="scientific">Butyrivibrio fibrisolvens DSM 3071</name>
    <dbReference type="NCBI Taxonomy" id="1121131"/>
    <lineage>
        <taxon>Bacteria</taxon>
        <taxon>Bacillati</taxon>
        <taxon>Bacillota</taxon>
        <taxon>Clostridia</taxon>
        <taxon>Lachnospirales</taxon>
        <taxon>Lachnospiraceae</taxon>
        <taxon>Butyrivibrio</taxon>
    </lineage>
</organism>
<feature type="transmembrane region" description="Helical" evidence="1">
    <location>
        <begin position="90"/>
        <end position="109"/>
    </location>
</feature>
<dbReference type="RefSeq" id="WP_073388536.1">
    <property type="nucleotide sequence ID" value="NZ_FQXK01000023.1"/>
</dbReference>
<reference evidence="3" key="1">
    <citation type="submission" date="2016-11" db="EMBL/GenBank/DDBJ databases">
        <authorList>
            <person name="Varghese N."/>
            <person name="Submissions S."/>
        </authorList>
    </citation>
    <scope>NUCLEOTIDE SEQUENCE [LARGE SCALE GENOMIC DNA]</scope>
    <source>
        <strain evidence="3">DSM 3071</strain>
    </source>
</reference>
<dbReference type="STRING" id="1121131.SAMN02745229_02698"/>
<sequence length="171" mass="19933">MKNEKMGYVREKNLIDRTRIKIAVQKSLSRAAIFFSITALFVGIVFAFEGAYFEPVALIKLWVTFFVLGIIMFFRILADSSKWAMGKPFIVKNLIFMPLFLAVSLIFAMDVSRHNEQILPAFPNLLIFALIFLLVFSITQIISYYVIKARTDRMNDALLEFRKEQKWDEEE</sequence>
<keyword evidence="3" id="KW-1185">Reference proteome</keyword>